<name>A0A835M6Y4_9MAGN</name>
<dbReference type="AlphaFoldDB" id="A0A835M6Y4"/>
<evidence type="ECO:0000313" key="3">
    <source>
        <dbReference type="Proteomes" id="UP000631114"/>
    </source>
</evidence>
<feature type="region of interest" description="Disordered" evidence="1">
    <location>
        <begin position="49"/>
        <end position="68"/>
    </location>
</feature>
<gene>
    <name evidence="2" type="ORF">IFM89_028341</name>
</gene>
<feature type="compositionally biased region" description="Polar residues" evidence="1">
    <location>
        <begin position="50"/>
        <end position="67"/>
    </location>
</feature>
<sequence length="241" mass="27192">MNPENERRDKLCNAFYEGVELVVESEEKTKMAMGWIERFINEFKNGARINETTQRTPSTVDQPSGSGTILDPLVARRKGRPPIKRKQGKTEIFIQKAKQKKKKELEGASDISYETLGICTNFNASKEKQCASHIPHGSQDISSQLNVTDGLSFQFDASQVISSQLNIPKYNLPIADVNHKYAQGYIANGSHVPCFQDSHSDQLHRTNNYPLMQAYDDDTFWKTFLDEMDNGKNGGPNNSEK</sequence>
<evidence type="ECO:0000256" key="1">
    <source>
        <dbReference type="SAM" id="MobiDB-lite"/>
    </source>
</evidence>
<keyword evidence="3" id="KW-1185">Reference proteome</keyword>
<comment type="caution">
    <text evidence="2">The sequence shown here is derived from an EMBL/GenBank/DDBJ whole genome shotgun (WGS) entry which is preliminary data.</text>
</comment>
<accession>A0A835M6Y4</accession>
<evidence type="ECO:0000313" key="2">
    <source>
        <dbReference type="EMBL" id="KAF9616044.1"/>
    </source>
</evidence>
<protein>
    <submittedName>
        <fullName evidence="2">Uncharacterized protein</fullName>
    </submittedName>
</protein>
<dbReference type="Proteomes" id="UP000631114">
    <property type="component" value="Unassembled WGS sequence"/>
</dbReference>
<dbReference type="EMBL" id="JADFTS010000003">
    <property type="protein sequence ID" value="KAF9616044.1"/>
    <property type="molecule type" value="Genomic_DNA"/>
</dbReference>
<reference evidence="2 3" key="1">
    <citation type="submission" date="2020-10" db="EMBL/GenBank/DDBJ databases">
        <title>The Coptis chinensis genome and diversification of protoberbering-type alkaloids.</title>
        <authorList>
            <person name="Wang B."/>
            <person name="Shu S."/>
            <person name="Song C."/>
            <person name="Liu Y."/>
        </authorList>
    </citation>
    <scope>NUCLEOTIDE SEQUENCE [LARGE SCALE GENOMIC DNA]</scope>
    <source>
        <strain evidence="2">HL-2020</strain>
        <tissue evidence="2">Leaf</tissue>
    </source>
</reference>
<proteinExistence type="predicted"/>
<organism evidence="2 3">
    <name type="scientific">Coptis chinensis</name>
    <dbReference type="NCBI Taxonomy" id="261450"/>
    <lineage>
        <taxon>Eukaryota</taxon>
        <taxon>Viridiplantae</taxon>
        <taxon>Streptophyta</taxon>
        <taxon>Embryophyta</taxon>
        <taxon>Tracheophyta</taxon>
        <taxon>Spermatophyta</taxon>
        <taxon>Magnoliopsida</taxon>
        <taxon>Ranunculales</taxon>
        <taxon>Ranunculaceae</taxon>
        <taxon>Coptidoideae</taxon>
        <taxon>Coptis</taxon>
    </lineage>
</organism>